<evidence type="ECO:0000313" key="4">
    <source>
        <dbReference type="EMBL" id="PJZ04645.1"/>
    </source>
</evidence>
<evidence type="ECO:0008006" key="6">
    <source>
        <dbReference type="Google" id="ProtNLM"/>
    </source>
</evidence>
<feature type="compositionally biased region" description="Basic and acidic residues" evidence="1">
    <location>
        <begin position="38"/>
        <end position="90"/>
    </location>
</feature>
<accession>A0A2M9WAU5</accession>
<keyword evidence="2" id="KW-0472">Membrane</keyword>
<evidence type="ECO:0000256" key="3">
    <source>
        <dbReference type="SAM" id="SignalP"/>
    </source>
</evidence>
<dbReference type="Gene3D" id="3.10.450.160">
    <property type="entry name" value="inner membrane protein cigr"/>
    <property type="match status" value="1"/>
</dbReference>
<organism evidence="4 5">
    <name type="scientific">Pantoea rodasii</name>
    <dbReference type="NCBI Taxonomy" id="1076549"/>
    <lineage>
        <taxon>Bacteria</taxon>
        <taxon>Pseudomonadati</taxon>
        <taxon>Pseudomonadota</taxon>
        <taxon>Gammaproteobacteria</taxon>
        <taxon>Enterobacterales</taxon>
        <taxon>Erwiniaceae</taxon>
        <taxon>Pantoea</taxon>
    </lineage>
</organism>
<feature type="region of interest" description="Disordered" evidence="1">
    <location>
        <begin position="28"/>
        <end position="90"/>
    </location>
</feature>
<dbReference type="InterPro" id="IPR024572">
    <property type="entry name" value="RcnB"/>
</dbReference>
<feature type="signal peptide" evidence="3">
    <location>
        <begin position="1"/>
        <end position="25"/>
    </location>
</feature>
<dbReference type="RefSeq" id="WP_100702354.1">
    <property type="nucleotide sequence ID" value="NZ_MLFP01000002.1"/>
</dbReference>
<gene>
    <name evidence="4" type="ORF">PRCB_14550</name>
</gene>
<dbReference type="Proteomes" id="UP000232062">
    <property type="component" value="Unassembled WGS sequence"/>
</dbReference>
<dbReference type="OrthoDB" id="6687316at2"/>
<name>A0A2M9WAU5_9GAMM</name>
<keyword evidence="5" id="KW-1185">Reference proteome</keyword>
<proteinExistence type="predicted"/>
<evidence type="ECO:0000256" key="2">
    <source>
        <dbReference type="SAM" id="Phobius"/>
    </source>
</evidence>
<dbReference type="Pfam" id="PF11776">
    <property type="entry name" value="RcnB"/>
    <property type="match status" value="1"/>
</dbReference>
<dbReference type="PROSITE" id="PS51257">
    <property type="entry name" value="PROKAR_LIPOPROTEIN"/>
    <property type="match status" value="1"/>
</dbReference>
<dbReference type="EMBL" id="PIQI01000023">
    <property type="protein sequence ID" value="PJZ04645.1"/>
    <property type="molecule type" value="Genomic_DNA"/>
</dbReference>
<feature type="chain" id="PRO_5014838665" description="Nickel/cobalt homeostasis protein RcnB" evidence="3">
    <location>
        <begin position="26"/>
        <end position="157"/>
    </location>
</feature>
<keyword evidence="3" id="KW-0732">Signal</keyword>
<keyword evidence="2" id="KW-1133">Transmembrane helix</keyword>
<dbReference type="STRING" id="1076549.HA45_03525"/>
<dbReference type="AlphaFoldDB" id="A0A2M9WAU5"/>
<evidence type="ECO:0000313" key="5">
    <source>
        <dbReference type="Proteomes" id="UP000232062"/>
    </source>
</evidence>
<comment type="caution">
    <text evidence="4">The sequence shown here is derived from an EMBL/GenBank/DDBJ whole genome shotgun (WGS) entry which is preliminary data.</text>
</comment>
<feature type="transmembrane region" description="Helical" evidence="2">
    <location>
        <begin position="137"/>
        <end position="156"/>
    </location>
</feature>
<protein>
    <recommendedName>
        <fullName evidence="6">Nickel/cobalt homeostasis protein RcnB</fullName>
    </recommendedName>
</protein>
<keyword evidence="2" id="KW-0812">Transmembrane</keyword>
<reference evidence="4 5" key="1">
    <citation type="submission" date="2017-11" db="EMBL/GenBank/DDBJ databases">
        <title>The genome sequence of Pantoea rodasii DSM 26611.</title>
        <authorList>
            <person name="Gao J."/>
            <person name="Mao X."/>
            <person name="Sun J."/>
        </authorList>
    </citation>
    <scope>NUCLEOTIDE SEQUENCE [LARGE SCALE GENOMIC DNA]</scope>
    <source>
        <strain evidence="4 5">DSM 26611</strain>
    </source>
</reference>
<evidence type="ECO:0000256" key="1">
    <source>
        <dbReference type="SAM" id="MobiDB-lite"/>
    </source>
</evidence>
<sequence length="157" mass="17617">MKKTTLSLIASLIACSTLFSSVSWADGPGDQRWQQHGGDQHQDHGHGPDHGGDRGPDHGNNRGPDRGPDHHDRYADHRGPEGHHDGDHFAWNGHDFRRGHPMPPEYRGPHYRVDDWREHRLPEPPRGEYWSYVDGNYVLIAAATGVITSLLLNGAFN</sequence>